<evidence type="ECO:0000256" key="3">
    <source>
        <dbReference type="ARBA" id="ARBA00022827"/>
    </source>
</evidence>
<dbReference type="Pfam" id="PF01494">
    <property type="entry name" value="FAD_binding_3"/>
    <property type="match status" value="1"/>
</dbReference>
<evidence type="ECO:0000313" key="8">
    <source>
        <dbReference type="Proteomes" id="UP001146351"/>
    </source>
</evidence>
<keyword evidence="5" id="KW-0503">Monooxygenase</keyword>
<keyword evidence="3" id="KW-0274">FAD</keyword>
<sequence>MTISPSYQPPHRLPTRCPASNISTLIVGAGVGGLMAGLECWRKGHSVRIIERSPVRLTSGDGVTIGHSAIRALDHWPDMAEENERIGYDFMYSWHKITGEKLTEKARFQLNAGKTQGPGIEPAEQPPKVYRHSRPKFHLMLCRQLEKLGLEIEYGKRVMEYFEDPELQKAGVVVEDGERIEADVVLAADGIGSKSARVTIAMADPVVRERFHVLPGGIPSAEIWIGAGVNAVFTVSQDEFSWVLIHPDAEDSSESWSQLVDPSKALETMATIPGWPEIADRVIGLTPKDKLYDFKLIWREPQPDWVSSGGLIVQIGDAAHPMLPTSGNGATQAMEDAISLAACLQVAGKENVQWATRVHNKLRFERVTCLQKLGIINHQSRHRSNNPSPSQARIIGLTAAWIWEHDPERYAVEKYSAALAYLREGSAFQNTNIPRGYVYRPWTIDGLLSAKEEGQVLEMDWEEGPVSNSRL</sequence>
<comment type="caution">
    <text evidence="7">The sequence shown here is derived from an EMBL/GenBank/DDBJ whole genome shotgun (WGS) entry which is preliminary data.</text>
</comment>
<dbReference type="SUPFAM" id="SSF51905">
    <property type="entry name" value="FAD/NAD(P)-binding domain"/>
    <property type="match status" value="1"/>
</dbReference>
<evidence type="ECO:0000256" key="4">
    <source>
        <dbReference type="ARBA" id="ARBA00023002"/>
    </source>
</evidence>
<dbReference type="Gene3D" id="3.50.50.60">
    <property type="entry name" value="FAD/NAD(P)-binding domain"/>
    <property type="match status" value="1"/>
</dbReference>
<dbReference type="PRINTS" id="PR00420">
    <property type="entry name" value="RNGMNOXGNASE"/>
</dbReference>
<comment type="similarity">
    <text evidence="1">Belongs to the paxM FAD-dependent monooxygenase family.</text>
</comment>
<reference evidence="7" key="1">
    <citation type="submission" date="2022-11" db="EMBL/GenBank/DDBJ databases">
        <authorList>
            <person name="Petersen C."/>
        </authorList>
    </citation>
    <scope>NUCLEOTIDE SEQUENCE</scope>
    <source>
        <strain evidence="7">IBT 21917</strain>
    </source>
</reference>
<dbReference type="InterPro" id="IPR036188">
    <property type="entry name" value="FAD/NAD-bd_sf"/>
</dbReference>
<keyword evidence="4" id="KW-0560">Oxidoreductase</keyword>
<keyword evidence="2" id="KW-0285">Flavoprotein</keyword>
<evidence type="ECO:0000256" key="5">
    <source>
        <dbReference type="ARBA" id="ARBA00023033"/>
    </source>
</evidence>
<dbReference type="PANTHER" id="PTHR13789:SF147">
    <property type="entry name" value="PUTATIVE (AFU_ORTHOLOGUE AFUA_2G01950)-RELATED"/>
    <property type="match status" value="1"/>
</dbReference>
<dbReference type="GO" id="GO:0071949">
    <property type="term" value="F:FAD binding"/>
    <property type="evidence" value="ECO:0007669"/>
    <property type="project" value="InterPro"/>
</dbReference>
<name>A0A9W9HWK5_9EURO</name>
<dbReference type="Proteomes" id="UP001146351">
    <property type="component" value="Unassembled WGS sequence"/>
</dbReference>
<evidence type="ECO:0000256" key="1">
    <source>
        <dbReference type="ARBA" id="ARBA00007992"/>
    </source>
</evidence>
<dbReference type="EMBL" id="JAPQKO010000006">
    <property type="protein sequence ID" value="KAJ5156319.1"/>
    <property type="molecule type" value="Genomic_DNA"/>
</dbReference>
<evidence type="ECO:0000259" key="6">
    <source>
        <dbReference type="Pfam" id="PF01494"/>
    </source>
</evidence>
<gene>
    <name evidence="7" type="ORF">N7492_009122</name>
</gene>
<accession>A0A9W9HWK5</accession>
<protein>
    <recommendedName>
        <fullName evidence="6">FAD-binding domain-containing protein</fullName>
    </recommendedName>
</protein>
<dbReference type="PANTHER" id="PTHR13789">
    <property type="entry name" value="MONOOXYGENASE"/>
    <property type="match status" value="1"/>
</dbReference>
<organism evidence="7 8">
    <name type="scientific">Penicillium capsulatum</name>
    <dbReference type="NCBI Taxonomy" id="69766"/>
    <lineage>
        <taxon>Eukaryota</taxon>
        <taxon>Fungi</taxon>
        <taxon>Dikarya</taxon>
        <taxon>Ascomycota</taxon>
        <taxon>Pezizomycotina</taxon>
        <taxon>Eurotiomycetes</taxon>
        <taxon>Eurotiomycetidae</taxon>
        <taxon>Eurotiales</taxon>
        <taxon>Aspergillaceae</taxon>
        <taxon>Penicillium</taxon>
    </lineage>
</organism>
<dbReference type="GO" id="GO:0004497">
    <property type="term" value="F:monooxygenase activity"/>
    <property type="evidence" value="ECO:0007669"/>
    <property type="project" value="UniProtKB-KW"/>
</dbReference>
<reference evidence="7" key="2">
    <citation type="journal article" date="2023" name="IMA Fungus">
        <title>Comparative genomic study of the Penicillium genus elucidates a diverse pangenome and 15 lateral gene transfer events.</title>
        <authorList>
            <person name="Petersen C."/>
            <person name="Sorensen T."/>
            <person name="Nielsen M.R."/>
            <person name="Sondergaard T.E."/>
            <person name="Sorensen J.L."/>
            <person name="Fitzpatrick D.A."/>
            <person name="Frisvad J.C."/>
            <person name="Nielsen K.L."/>
        </authorList>
    </citation>
    <scope>NUCLEOTIDE SEQUENCE</scope>
    <source>
        <strain evidence="7">IBT 21917</strain>
    </source>
</reference>
<keyword evidence="8" id="KW-1185">Reference proteome</keyword>
<feature type="domain" description="FAD-binding" evidence="6">
    <location>
        <begin position="23"/>
        <end position="345"/>
    </location>
</feature>
<dbReference type="InterPro" id="IPR050493">
    <property type="entry name" value="FAD-dep_Monooxygenase_BioMet"/>
</dbReference>
<evidence type="ECO:0000256" key="2">
    <source>
        <dbReference type="ARBA" id="ARBA00022630"/>
    </source>
</evidence>
<evidence type="ECO:0000313" key="7">
    <source>
        <dbReference type="EMBL" id="KAJ5156319.1"/>
    </source>
</evidence>
<proteinExistence type="inferred from homology"/>
<dbReference type="OrthoDB" id="16820at2759"/>
<dbReference type="InterPro" id="IPR002938">
    <property type="entry name" value="FAD-bd"/>
</dbReference>
<dbReference type="AlphaFoldDB" id="A0A9W9HWK5"/>